<feature type="region of interest" description="Disordered" evidence="1">
    <location>
        <begin position="343"/>
        <end position="422"/>
    </location>
</feature>
<feature type="compositionally biased region" description="Low complexity" evidence="1">
    <location>
        <begin position="344"/>
        <end position="356"/>
    </location>
</feature>
<name>A0A0P1ASV8_PLAHL</name>
<dbReference type="EMBL" id="CCYD01001204">
    <property type="protein sequence ID" value="CEG44325.1"/>
    <property type="molecule type" value="Genomic_DNA"/>
</dbReference>
<evidence type="ECO:0000256" key="1">
    <source>
        <dbReference type="SAM" id="MobiDB-lite"/>
    </source>
</evidence>
<keyword evidence="4" id="KW-1185">Reference proteome</keyword>
<feature type="compositionally biased region" description="Acidic residues" evidence="1">
    <location>
        <begin position="360"/>
        <end position="380"/>
    </location>
</feature>
<feature type="region of interest" description="Disordered" evidence="1">
    <location>
        <begin position="303"/>
        <end position="330"/>
    </location>
</feature>
<dbReference type="RefSeq" id="XP_024580694.1">
    <property type="nucleotide sequence ID" value="XM_024730415.1"/>
</dbReference>
<dbReference type="GeneID" id="36395749"/>
<evidence type="ECO:0000313" key="3">
    <source>
        <dbReference type="EMBL" id="CEG44325.1"/>
    </source>
</evidence>
<accession>A0A0P1ASV8</accession>
<evidence type="ECO:0000256" key="2">
    <source>
        <dbReference type="SAM" id="SignalP"/>
    </source>
</evidence>
<keyword evidence="2" id="KW-0732">Signal</keyword>
<feature type="signal peptide" evidence="2">
    <location>
        <begin position="1"/>
        <end position="19"/>
    </location>
</feature>
<dbReference type="Proteomes" id="UP000054928">
    <property type="component" value="Unassembled WGS sequence"/>
</dbReference>
<protein>
    <recommendedName>
        <fullName evidence="5">RxLR-like protein</fullName>
    </recommendedName>
</protein>
<evidence type="ECO:0008006" key="5">
    <source>
        <dbReference type="Google" id="ProtNLM"/>
    </source>
</evidence>
<feature type="compositionally biased region" description="Polar residues" evidence="1">
    <location>
        <begin position="218"/>
        <end position="230"/>
    </location>
</feature>
<dbReference type="AlphaFoldDB" id="A0A0P1ASV8"/>
<feature type="chain" id="PRO_5006058894" description="RxLR-like protein" evidence="2">
    <location>
        <begin position="20"/>
        <end position="441"/>
    </location>
</feature>
<proteinExistence type="predicted"/>
<sequence length="441" mass="46323">MKLAISLIFAATAVTVAIGGNPQYLRQPDSGSLETDDSADYDKSSKYASLKGKEDDDDLSVDLAELFDKDLGSLDGSDLELNIMSLIGSGSNQVPAHKVFEAITKMEGLLNSGSLDDLEDVTKSLKGASKGDLDWLNNDGDFDKNAGKGGFADYASQSSKSDDKLPYNDDEPGDNDYLTTATKASKGDTEWLEDGGSADVPMEKGGYTDFARKPADVSTKTGGQSNSAGPSTDDDNFTPKKGPYMGDELTWLDGSDGDTSAPIESILSSSDVADIAKFFGAQSQTGAFVKYHGSDDDDVKIITIPKADDSTPSKGTYNGGENSWLEASDSDDVLANKGGYADYATKSAGTSTKTGGPTYNDDDTGSSNGLDDESAEESDDTATKASFASKSAKFGDETPYVGKTYSGSGLGLIGDSDLPKKSKWVPVQEDIGSALDDRLQM</sequence>
<reference evidence="4" key="1">
    <citation type="submission" date="2014-09" db="EMBL/GenBank/DDBJ databases">
        <authorList>
            <person name="Sharma Rahul"/>
            <person name="Thines Marco"/>
        </authorList>
    </citation>
    <scope>NUCLEOTIDE SEQUENCE [LARGE SCALE GENOMIC DNA]</scope>
</reference>
<feature type="region of interest" description="Disordered" evidence="1">
    <location>
        <begin position="153"/>
        <end position="257"/>
    </location>
</feature>
<organism evidence="3 4">
    <name type="scientific">Plasmopara halstedii</name>
    <name type="common">Downy mildew of sunflower</name>
    <dbReference type="NCBI Taxonomy" id="4781"/>
    <lineage>
        <taxon>Eukaryota</taxon>
        <taxon>Sar</taxon>
        <taxon>Stramenopiles</taxon>
        <taxon>Oomycota</taxon>
        <taxon>Peronosporomycetes</taxon>
        <taxon>Peronosporales</taxon>
        <taxon>Peronosporaceae</taxon>
        <taxon>Plasmopara</taxon>
    </lineage>
</organism>
<feature type="compositionally biased region" description="Polar residues" evidence="1">
    <location>
        <begin position="312"/>
        <end position="321"/>
    </location>
</feature>
<feature type="compositionally biased region" description="Low complexity" evidence="1">
    <location>
        <begin position="383"/>
        <end position="392"/>
    </location>
</feature>
<evidence type="ECO:0000313" key="4">
    <source>
        <dbReference type="Proteomes" id="UP000054928"/>
    </source>
</evidence>